<feature type="region of interest" description="Disordered" evidence="1">
    <location>
        <begin position="1"/>
        <end position="82"/>
    </location>
</feature>
<keyword evidence="3" id="KW-1185">Reference proteome</keyword>
<name>A0A397V9P6_9GLOM</name>
<evidence type="ECO:0000256" key="1">
    <source>
        <dbReference type="SAM" id="MobiDB-lite"/>
    </source>
</evidence>
<organism evidence="2 3">
    <name type="scientific">Gigaspora rosea</name>
    <dbReference type="NCBI Taxonomy" id="44941"/>
    <lineage>
        <taxon>Eukaryota</taxon>
        <taxon>Fungi</taxon>
        <taxon>Fungi incertae sedis</taxon>
        <taxon>Mucoromycota</taxon>
        <taxon>Glomeromycotina</taxon>
        <taxon>Glomeromycetes</taxon>
        <taxon>Diversisporales</taxon>
        <taxon>Gigasporaceae</taxon>
        <taxon>Gigaspora</taxon>
    </lineage>
</organism>
<comment type="caution">
    <text evidence="2">The sequence shown here is derived from an EMBL/GenBank/DDBJ whole genome shotgun (WGS) entry which is preliminary data.</text>
</comment>
<dbReference type="Proteomes" id="UP000266673">
    <property type="component" value="Unassembled WGS sequence"/>
</dbReference>
<evidence type="ECO:0000313" key="2">
    <source>
        <dbReference type="EMBL" id="RIB18037.1"/>
    </source>
</evidence>
<accession>A0A397V9P6</accession>
<evidence type="ECO:0000313" key="3">
    <source>
        <dbReference type="Proteomes" id="UP000266673"/>
    </source>
</evidence>
<gene>
    <name evidence="2" type="ORF">C2G38_2037234</name>
</gene>
<feature type="compositionally biased region" description="Polar residues" evidence="1">
    <location>
        <begin position="56"/>
        <end position="66"/>
    </location>
</feature>
<dbReference type="EMBL" id="QKWP01000566">
    <property type="protein sequence ID" value="RIB18037.1"/>
    <property type="molecule type" value="Genomic_DNA"/>
</dbReference>
<protein>
    <submittedName>
        <fullName evidence="2">Uncharacterized protein</fullName>
    </submittedName>
</protein>
<dbReference type="AlphaFoldDB" id="A0A397V9P6"/>
<reference evidence="2 3" key="1">
    <citation type="submission" date="2018-06" db="EMBL/GenBank/DDBJ databases">
        <title>Comparative genomics reveals the genomic features of Rhizophagus irregularis, R. cerebriforme, R. diaphanum and Gigaspora rosea, and their symbiotic lifestyle signature.</title>
        <authorList>
            <person name="Morin E."/>
            <person name="San Clemente H."/>
            <person name="Chen E.C.H."/>
            <person name="De La Providencia I."/>
            <person name="Hainaut M."/>
            <person name="Kuo A."/>
            <person name="Kohler A."/>
            <person name="Murat C."/>
            <person name="Tang N."/>
            <person name="Roy S."/>
            <person name="Loubradou J."/>
            <person name="Henrissat B."/>
            <person name="Grigoriev I.V."/>
            <person name="Corradi N."/>
            <person name="Roux C."/>
            <person name="Martin F.M."/>
        </authorList>
    </citation>
    <scope>NUCLEOTIDE SEQUENCE [LARGE SCALE GENOMIC DNA]</scope>
    <source>
        <strain evidence="2 3">DAOM 194757</strain>
    </source>
</reference>
<proteinExistence type="predicted"/>
<dbReference type="OrthoDB" id="10550453at2759"/>
<sequence length="101" mass="11451">MSLSQTPRRKRKRVQANDLGVNTGNNHNDIGYNNDLVDNNENGDDNALTVHPIVTANESTAPSSNNDFEENTDPQSPPQDLNQFRQDLNLANHQIQQQQRW</sequence>